<evidence type="ECO:0000256" key="3">
    <source>
        <dbReference type="ARBA" id="ARBA00022729"/>
    </source>
</evidence>
<evidence type="ECO:0000256" key="2">
    <source>
        <dbReference type="ARBA" id="ARBA00007639"/>
    </source>
</evidence>
<accession>A0A644Z6C2</accession>
<dbReference type="PANTHER" id="PTHR46847:SF1">
    <property type="entry name" value="D-ALLOSE-BINDING PERIPLASMIC PROTEIN-RELATED"/>
    <property type="match status" value="1"/>
</dbReference>
<name>A0A644Z6C2_9ZZZZ</name>
<dbReference type="InterPro" id="IPR025997">
    <property type="entry name" value="SBP_2_dom"/>
</dbReference>
<dbReference type="Gene3D" id="3.40.50.2300">
    <property type="match status" value="2"/>
</dbReference>
<dbReference type="InterPro" id="IPR028082">
    <property type="entry name" value="Peripla_BP_I"/>
</dbReference>
<dbReference type="GO" id="GO:0030246">
    <property type="term" value="F:carbohydrate binding"/>
    <property type="evidence" value="ECO:0007669"/>
    <property type="project" value="UniProtKB-ARBA"/>
</dbReference>
<evidence type="ECO:0000259" key="4">
    <source>
        <dbReference type="Pfam" id="PF13407"/>
    </source>
</evidence>
<evidence type="ECO:0000313" key="5">
    <source>
        <dbReference type="EMBL" id="MPM36416.1"/>
    </source>
</evidence>
<reference evidence="5" key="1">
    <citation type="submission" date="2019-08" db="EMBL/GenBank/DDBJ databases">
        <authorList>
            <person name="Kucharzyk K."/>
            <person name="Murdoch R.W."/>
            <person name="Higgins S."/>
            <person name="Loffler F."/>
        </authorList>
    </citation>
    <scope>NUCLEOTIDE SEQUENCE</scope>
</reference>
<comment type="caution">
    <text evidence="5">The sequence shown here is derived from an EMBL/GenBank/DDBJ whole genome shotgun (WGS) entry which is preliminary data.</text>
</comment>
<feature type="domain" description="Periplasmic binding protein" evidence="4">
    <location>
        <begin position="2"/>
        <end position="251"/>
    </location>
</feature>
<gene>
    <name evidence="5" type="primary">rbsB_11</name>
    <name evidence="5" type="ORF">SDC9_83012</name>
</gene>
<sequence>MHNQTETWAVAFADAFKAAAEAAGCKVAVTDANATASNQVSQIEDLVTQGIDVLVVLPADYTALGSALKTAYDAGVKIVDADSKVVEADQSMVSCFVTADCYKGGYAIGEYLADKLEQNAVIGALNYKQLSVIADRFTGLADALNAKGRTDVTIVEKDCTDLSAIASYTEDLLTANPTISAFVCLNDNTALSCYGAAKQLGYPDVMVFGFDGSTAGKQSISAGEMTGSMVYSPIDMANASFTAAYGIWKGDAVEKETSVNMWMINTENISQYDLTNWS</sequence>
<comment type="subcellular location">
    <subcellularLocation>
        <location evidence="1">Cell envelope</location>
    </subcellularLocation>
</comment>
<organism evidence="5">
    <name type="scientific">bioreactor metagenome</name>
    <dbReference type="NCBI Taxonomy" id="1076179"/>
    <lineage>
        <taxon>unclassified sequences</taxon>
        <taxon>metagenomes</taxon>
        <taxon>ecological metagenomes</taxon>
    </lineage>
</organism>
<comment type="similarity">
    <text evidence="2">Belongs to the bacterial solute-binding protein 2 family.</text>
</comment>
<protein>
    <submittedName>
        <fullName evidence="5">Ribose import binding protein RbsB</fullName>
    </submittedName>
</protein>
<proteinExistence type="inferred from homology"/>
<keyword evidence="3" id="KW-0732">Signal</keyword>
<dbReference type="AlphaFoldDB" id="A0A644Z6C2"/>
<dbReference type="PANTHER" id="PTHR46847">
    <property type="entry name" value="D-ALLOSE-BINDING PERIPLASMIC PROTEIN-RELATED"/>
    <property type="match status" value="1"/>
</dbReference>
<dbReference type="Pfam" id="PF13407">
    <property type="entry name" value="Peripla_BP_4"/>
    <property type="match status" value="1"/>
</dbReference>
<evidence type="ECO:0000256" key="1">
    <source>
        <dbReference type="ARBA" id="ARBA00004196"/>
    </source>
</evidence>
<dbReference type="SUPFAM" id="SSF53822">
    <property type="entry name" value="Periplasmic binding protein-like I"/>
    <property type="match status" value="1"/>
</dbReference>
<dbReference type="GO" id="GO:0030313">
    <property type="term" value="C:cell envelope"/>
    <property type="evidence" value="ECO:0007669"/>
    <property type="project" value="UniProtKB-SubCell"/>
</dbReference>
<dbReference type="EMBL" id="VSSQ01007600">
    <property type="protein sequence ID" value="MPM36416.1"/>
    <property type="molecule type" value="Genomic_DNA"/>
</dbReference>